<keyword evidence="2 4" id="KW-0863">Zinc-finger</keyword>
<dbReference type="GO" id="GO:0008270">
    <property type="term" value="F:zinc ion binding"/>
    <property type="evidence" value="ECO:0007669"/>
    <property type="project" value="UniProtKB-KW"/>
</dbReference>
<dbReference type="SUPFAM" id="SSF57903">
    <property type="entry name" value="FYVE/PHD zinc finger"/>
    <property type="match status" value="1"/>
</dbReference>
<dbReference type="PANTHER" id="PTHR46624">
    <property type="entry name" value="AGAP002036-PA"/>
    <property type="match status" value="1"/>
</dbReference>
<dbReference type="InterPro" id="IPR000306">
    <property type="entry name" value="Znf_FYVE"/>
</dbReference>
<dbReference type="PROSITE" id="PS50178">
    <property type="entry name" value="ZF_FYVE"/>
    <property type="match status" value="1"/>
</dbReference>
<evidence type="ECO:0000259" key="5">
    <source>
        <dbReference type="PROSITE" id="PS50178"/>
    </source>
</evidence>
<dbReference type="InterPro" id="IPR042427">
    <property type="entry name" value="ZFYV1"/>
</dbReference>
<dbReference type="GO" id="GO:0005545">
    <property type="term" value="F:1-phosphatidylinositol binding"/>
    <property type="evidence" value="ECO:0007669"/>
    <property type="project" value="TreeGrafter"/>
</dbReference>
<accession>A0A7T8QVP2</accession>
<evidence type="ECO:0000256" key="3">
    <source>
        <dbReference type="ARBA" id="ARBA00022833"/>
    </source>
</evidence>
<keyword evidence="3" id="KW-0862">Zinc</keyword>
<dbReference type="Pfam" id="PF01363">
    <property type="entry name" value="FYVE"/>
    <property type="match status" value="1"/>
</dbReference>
<evidence type="ECO:0000256" key="2">
    <source>
        <dbReference type="ARBA" id="ARBA00022771"/>
    </source>
</evidence>
<dbReference type="EMBL" id="CP045890">
    <property type="protein sequence ID" value="QQP56809.1"/>
    <property type="molecule type" value="Genomic_DNA"/>
</dbReference>
<dbReference type="InterPro" id="IPR013083">
    <property type="entry name" value="Znf_RING/FYVE/PHD"/>
</dbReference>
<dbReference type="Proteomes" id="UP000595437">
    <property type="component" value="Chromosome 1"/>
</dbReference>
<dbReference type="GO" id="GO:0140042">
    <property type="term" value="P:lipid droplet formation"/>
    <property type="evidence" value="ECO:0007669"/>
    <property type="project" value="TreeGrafter"/>
</dbReference>
<dbReference type="InterPro" id="IPR017455">
    <property type="entry name" value="Znf_FYVE-rel"/>
</dbReference>
<dbReference type="GO" id="GO:0043325">
    <property type="term" value="F:phosphatidylinositol-3,4-bisphosphate binding"/>
    <property type="evidence" value="ECO:0007669"/>
    <property type="project" value="TreeGrafter"/>
</dbReference>
<reference evidence="7" key="1">
    <citation type="submission" date="2021-01" db="EMBL/GenBank/DDBJ databases">
        <title>Caligus Genome Assembly.</title>
        <authorList>
            <person name="Gallardo-Escarate C."/>
        </authorList>
    </citation>
    <scope>NUCLEOTIDE SEQUENCE [LARGE SCALE GENOMIC DNA]</scope>
</reference>
<dbReference type="Gene3D" id="3.30.40.10">
    <property type="entry name" value="Zinc/RING finger domain, C3HC4 (zinc finger)"/>
    <property type="match status" value="1"/>
</dbReference>
<evidence type="ECO:0000313" key="7">
    <source>
        <dbReference type="Proteomes" id="UP000595437"/>
    </source>
</evidence>
<dbReference type="InterPro" id="IPR011011">
    <property type="entry name" value="Znf_FYVE_PHD"/>
</dbReference>
<name>A0A7T8QVP2_CALRO</name>
<proteinExistence type="predicted"/>
<feature type="domain" description="FYVE-type" evidence="5">
    <location>
        <begin position="16"/>
        <end position="87"/>
    </location>
</feature>
<dbReference type="PANTHER" id="PTHR46624:SF4">
    <property type="entry name" value="FYVE-TYPE DOMAIN-CONTAINING PROTEIN"/>
    <property type="match status" value="1"/>
</dbReference>
<gene>
    <name evidence="6" type="ORF">FKW44_001599</name>
</gene>
<evidence type="ECO:0000256" key="4">
    <source>
        <dbReference type="PROSITE-ProRule" id="PRU00091"/>
    </source>
</evidence>
<protein>
    <recommendedName>
        <fullName evidence="5">FYVE-type domain-containing protein</fullName>
    </recommendedName>
</protein>
<sequence>MSILKESARPDYWTPDEECINCSNCDKPFDTESSRTSSEPTSGFKVGSVHHCRSCGGGVCDNCSQGRQRVPHKGWDHPVRICDKCST</sequence>
<dbReference type="GO" id="GO:0005811">
    <property type="term" value="C:lipid droplet"/>
    <property type="evidence" value="ECO:0007669"/>
    <property type="project" value="TreeGrafter"/>
</dbReference>
<dbReference type="SMART" id="SM00064">
    <property type="entry name" value="FYVE"/>
    <property type="match status" value="1"/>
</dbReference>
<organism evidence="6 7">
    <name type="scientific">Caligus rogercresseyi</name>
    <name type="common">Sea louse</name>
    <dbReference type="NCBI Taxonomy" id="217165"/>
    <lineage>
        <taxon>Eukaryota</taxon>
        <taxon>Metazoa</taxon>
        <taxon>Ecdysozoa</taxon>
        <taxon>Arthropoda</taxon>
        <taxon>Crustacea</taxon>
        <taxon>Multicrustacea</taxon>
        <taxon>Hexanauplia</taxon>
        <taxon>Copepoda</taxon>
        <taxon>Siphonostomatoida</taxon>
        <taxon>Caligidae</taxon>
        <taxon>Caligus</taxon>
    </lineage>
</organism>
<dbReference type="AlphaFoldDB" id="A0A7T8QVP2"/>
<dbReference type="GO" id="GO:0032266">
    <property type="term" value="F:phosphatidylinositol-3-phosphate binding"/>
    <property type="evidence" value="ECO:0007669"/>
    <property type="project" value="TreeGrafter"/>
</dbReference>
<dbReference type="GO" id="GO:0005547">
    <property type="term" value="F:phosphatidylinositol-3,4,5-trisphosphate binding"/>
    <property type="evidence" value="ECO:0007669"/>
    <property type="project" value="TreeGrafter"/>
</dbReference>
<evidence type="ECO:0000313" key="6">
    <source>
        <dbReference type="EMBL" id="QQP56809.1"/>
    </source>
</evidence>
<keyword evidence="7" id="KW-1185">Reference proteome</keyword>
<keyword evidence="1" id="KW-0479">Metal-binding</keyword>
<evidence type="ECO:0000256" key="1">
    <source>
        <dbReference type="ARBA" id="ARBA00022723"/>
    </source>
</evidence>
<dbReference type="OrthoDB" id="68108at2759"/>